<proteinExistence type="predicted"/>
<dbReference type="RefSeq" id="XP_047758275.1">
    <property type="nucleotide sequence ID" value="XM_047901905.1"/>
</dbReference>
<gene>
    <name evidence="2" type="ORF">CLAFUR5_02757</name>
</gene>
<dbReference type="AlphaFoldDB" id="A0A9Q8LAM9"/>
<sequence length="95" mass="9620">MAEERAMDRGASAALKNQDLTDGIYEDAKTDAARFGAAKESSTTGSNAAFNAGAASGTDSVSGQSDATSTSQSAKSNSEFHDAVQKAADKVLGNQ</sequence>
<protein>
    <submittedName>
        <fullName evidence="2">Uncharacterized protein</fullName>
    </submittedName>
</protein>
<dbReference type="EMBL" id="CP090164">
    <property type="protein sequence ID" value="UJO13909.1"/>
    <property type="molecule type" value="Genomic_DNA"/>
</dbReference>
<reference evidence="2" key="1">
    <citation type="submission" date="2021-12" db="EMBL/GenBank/DDBJ databases">
        <authorList>
            <person name="Zaccaron A."/>
            <person name="Stergiopoulos I."/>
        </authorList>
    </citation>
    <scope>NUCLEOTIDE SEQUENCE</scope>
    <source>
        <strain evidence="2">Race5_Kim</strain>
    </source>
</reference>
<evidence type="ECO:0000313" key="2">
    <source>
        <dbReference type="EMBL" id="UJO13909.1"/>
    </source>
</evidence>
<feature type="compositionally biased region" description="Polar residues" evidence="1">
    <location>
        <begin position="59"/>
        <end position="77"/>
    </location>
</feature>
<dbReference type="Proteomes" id="UP000756132">
    <property type="component" value="Chromosome 2"/>
</dbReference>
<reference evidence="2" key="2">
    <citation type="journal article" date="2022" name="Microb. Genom.">
        <title>A chromosome-scale genome assembly of the tomato pathogen Cladosporium fulvum reveals a compartmentalized genome architecture and the presence of a dispensable chromosome.</title>
        <authorList>
            <person name="Zaccaron A.Z."/>
            <person name="Chen L.H."/>
            <person name="Samaras A."/>
            <person name="Stergiopoulos I."/>
        </authorList>
    </citation>
    <scope>NUCLEOTIDE SEQUENCE</scope>
    <source>
        <strain evidence="2">Race5_Kim</strain>
    </source>
</reference>
<evidence type="ECO:0000313" key="3">
    <source>
        <dbReference type="Proteomes" id="UP000756132"/>
    </source>
</evidence>
<accession>A0A9Q8LAM9</accession>
<keyword evidence="3" id="KW-1185">Reference proteome</keyword>
<feature type="region of interest" description="Disordered" evidence="1">
    <location>
        <begin position="1"/>
        <end position="95"/>
    </location>
</feature>
<organism evidence="2 3">
    <name type="scientific">Passalora fulva</name>
    <name type="common">Tomato leaf mold</name>
    <name type="synonym">Cladosporium fulvum</name>
    <dbReference type="NCBI Taxonomy" id="5499"/>
    <lineage>
        <taxon>Eukaryota</taxon>
        <taxon>Fungi</taxon>
        <taxon>Dikarya</taxon>
        <taxon>Ascomycota</taxon>
        <taxon>Pezizomycotina</taxon>
        <taxon>Dothideomycetes</taxon>
        <taxon>Dothideomycetidae</taxon>
        <taxon>Mycosphaerellales</taxon>
        <taxon>Mycosphaerellaceae</taxon>
        <taxon>Fulvia</taxon>
    </lineage>
</organism>
<dbReference type="OMA" id="HTFEMQK"/>
<name>A0A9Q8LAM9_PASFU</name>
<dbReference type="GeneID" id="71982635"/>
<evidence type="ECO:0000256" key="1">
    <source>
        <dbReference type="SAM" id="MobiDB-lite"/>
    </source>
</evidence>
<feature type="compositionally biased region" description="Basic and acidic residues" evidence="1">
    <location>
        <begin position="78"/>
        <end position="89"/>
    </location>
</feature>
<feature type="compositionally biased region" description="Low complexity" evidence="1">
    <location>
        <begin position="43"/>
        <end position="58"/>
    </location>
</feature>
<dbReference type="OrthoDB" id="10535852at2759"/>
<dbReference type="KEGG" id="ffu:CLAFUR5_02757"/>